<dbReference type="GO" id="GO:0016758">
    <property type="term" value="F:hexosyltransferase activity"/>
    <property type="evidence" value="ECO:0007669"/>
    <property type="project" value="TreeGrafter"/>
</dbReference>
<reference evidence="4" key="2">
    <citation type="journal article" date="2020" name="Int. Dairy J.">
        <title>Lactic acid bacterial diversity in Brie cheese focusing on salt concentration and pH of isolation medium and characterisation of halophilic and alkaliphilic lactic acid bacterial isolates.</title>
        <authorList>
            <person name="Unno R."/>
            <person name="Matsutani M."/>
            <person name="Suzuki T."/>
            <person name="Kodama K."/>
            <person name="Matsushita H."/>
            <person name="Yamasato K."/>
            <person name="Koizumi Y."/>
            <person name="Ishikawa M."/>
        </authorList>
    </citation>
    <scope>NUCLEOTIDE SEQUENCE</scope>
    <source>
        <strain evidence="4">7C1</strain>
        <strain evidence="3">8C4</strain>
    </source>
</reference>
<evidence type="ECO:0000313" key="3">
    <source>
        <dbReference type="EMBL" id="GEQ49548.1"/>
    </source>
</evidence>
<dbReference type="AlphaFoldDB" id="A0AAN4RL16"/>
<gene>
    <name evidence="3" type="ORF">TK11N_14000</name>
    <name evidence="4" type="ORF">TK2N_13730</name>
</gene>
<comment type="caution">
    <text evidence="4">The sequence shown here is derived from an EMBL/GenBank/DDBJ whole genome shotgun (WGS) entry which is preliminary data.</text>
</comment>
<feature type="domain" description="Glycosyl transferase family 1" evidence="1">
    <location>
        <begin position="213"/>
        <end position="380"/>
    </location>
</feature>
<dbReference type="PANTHER" id="PTHR45947">
    <property type="entry name" value="SULFOQUINOVOSYL TRANSFERASE SQD2"/>
    <property type="match status" value="1"/>
</dbReference>
<proteinExistence type="predicted"/>
<evidence type="ECO:0000259" key="2">
    <source>
        <dbReference type="Pfam" id="PF13439"/>
    </source>
</evidence>
<dbReference type="InterPro" id="IPR050194">
    <property type="entry name" value="Glycosyltransferase_grp1"/>
</dbReference>
<dbReference type="Proteomes" id="UP000886607">
    <property type="component" value="Unassembled WGS sequence"/>
</dbReference>
<dbReference type="InterPro" id="IPR001296">
    <property type="entry name" value="Glyco_trans_1"/>
</dbReference>
<keyword evidence="6" id="KW-1185">Reference proteome</keyword>
<name>A0AAN4RL16_9ENTE</name>
<accession>A0AAN4RL16</accession>
<evidence type="ECO:0000313" key="4">
    <source>
        <dbReference type="EMBL" id="GEQ54529.1"/>
    </source>
</evidence>
<dbReference type="SUPFAM" id="SSF53756">
    <property type="entry name" value="UDP-Glycosyltransferase/glycogen phosphorylase"/>
    <property type="match status" value="1"/>
</dbReference>
<reference evidence="4" key="1">
    <citation type="submission" date="2019-08" db="EMBL/GenBank/DDBJ databases">
        <authorList>
            <person name="Ishikawa M."/>
            <person name="Suzuki T."/>
            <person name="Matsutani M."/>
        </authorList>
    </citation>
    <scope>NUCLEOTIDE SEQUENCE</scope>
    <source>
        <strain evidence="4">7C1</strain>
        <strain evidence="3">8C4</strain>
    </source>
</reference>
<dbReference type="EMBL" id="BKBQ01000019">
    <property type="protein sequence ID" value="GEQ54529.1"/>
    <property type="molecule type" value="Genomic_DNA"/>
</dbReference>
<dbReference type="PANTHER" id="PTHR45947:SF3">
    <property type="entry name" value="SULFOQUINOVOSYL TRANSFERASE SQD2"/>
    <property type="match status" value="1"/>
</dbReference>
<feature type="domain" description="Glycosyltransferase subfamily 4-like N-terminal" evidence="2">
    <location>
        <begin position="21"/>
        <end position="198"/>
    </location>
</feature>
<sequence>MEKKKILVISQYFYPEQFRINDICQTWVEKGYEVTVLAGIPNYPQGDFFSGYGYVKNRRQMYKGIDIIRIPIVPRKQSSIMLGLNYISYVISGKLWSLFNKKEFDYVFIYEVSPITQAIPAVSIAKKLKIPCYIYVMDLWPENFQIITGINNTFIIGVIDKIVDYIYNNCTKIFTASKSFKKNIADRGIDNNKIYFWPQYAEDFYQPVQEKSSKIKQDEKVNLTFAGNIGEAQGLDILPTIAEKAKAENLKIRFNVIGNGRYKSTLLAEIQEKNVEDIFQFIDPVPPEEIPSILNASDFSLITLKKDEILSMTIPAKLQSSMASGAAIFLIADGEAQDIVRESRAGYYNDANDINGIMKNLREIAKKDNSYINQMKRNSRTFYEENFDKKYLLDKMDKFLVD</sequence>
<dbReference type="InterPro" id="IPR028098">
    <property type="entry name" value="Glyco_trans_4-like_N"/>
</dbReference>
<dbReference type="Proteomes" id="UP000886597">
    <property type="component" value="Unassembled WGS sequence"/>
</dbReference>
<evidence type="ECO:0000259" key="1">
    <source>
        <dbReference type="Pfam" id="PF00534"/>
    </source>
</evidence>
<protein>
    <submittedName>
        <fullName evidence="4">Glycosyltransferase WbuB</fullName>
    </submittedName>
</protein>
<dbReference type="RefSeq" id="WP_202584005.1">
    <property type="nucleotide sequence ID" value="NZ_BKBO01000020.1"/>
</dbReference>
<organism evidence="4 5">
    <name type="scientific">Tetragenococcus koreensis</name>
    <dbReference type="NCBI Taxonomy" id="290335"/>
    <lineage>
        <taxon>Bacteria</taxon>
        <taxon>Bacillati</taxon>
        <taxon>Bacillota</taxon>
        <taxon>Bacilli</taxon>
        <taxon>Lactobacillales</taxon>
        <taxon>Enterococcaceae</taxon>
        <taxon>Tetragenococcus</taxon>
    </lineage>
</organism>
<dbReference type="EMBL" id="BKBO01000020">
    <property type="protein sequence ID" value="GEQ49548.1"/>
    <property type="molecule type" value="Genomic_DNA"/>
</dbReference>
<dbReference type="Gene3D" id="3.40.50.2000">
    <property type="entry name" value="Glycogen Phosphorylase B"/>
    <property type="match status" value="2"/>
</dbReference>
<dbReference type="CDD" id="cd03794">
    <property type="entry name" value="GT4_WbuB-like"/>
    <property type="match status" value="1"/>
</dbReference>
<dbReference type="Pfam" id="PF13439">
    <property type="entry name" value="Glyco_transf_4"/>
    <property type="match status" value="1"/>
</dbReference>
<evidence type="ECO:0000313" key="6">
    <source>
        <dbReference type="Proteomes" id="UP000886607"/>
    </source>
</evidence>
<evidence type="ECO:0000313" key="5">
    <source>
        <dbReference type="Proteomes" id="UP000886597"/>
    </source>
</evidence>
<dbReference type="Pfam" id="PF00534">
    <property type="entry name" value="Glycos_transf_1"/>
    <property type="match status" value="1"/>
</dbReference>